<evidence type="ECO:0000256" key="3">
    <source>
        <dbReference type="ARBA" id="ARBA00022630"/>
    </source>
</evidence>
<evidence type="ECO:0000256" key="2">
    <source>
        <dbReference type="ARBA" id="ARBA00009347"/>
    </source>
</evidence>
<dbReference type="PANTHER" id="PTHR43884:SF20">
    <property type="entry name" value="ACYL-COA DEHYDROGENASE FADE28"/>
    <property type="match status" value="1"/>
</dbReference>
<evidence type="ECO:0000256" key="1">
    <source>
        <dbReference type="ARBA" id="ARBA00001974"/>
    </source>
</evidence>
<dbReference type="InterPro" id="IPR009075">
    <property type="entry name" value="AcylCo_DH/oxidase_C"/>
</dbReference>
<evidence type="ECO:0000313" key="10">
    <source>
        <dbReference type="Proteomes" id="UP000502996"/>
    </source>
</evidence>
<feature type="region of interest" description="Disordered" evidence="6">
    <location>
        <begin position="1"/>
        <end position="44"/>
    </location>
</feature>
<gene>
    <name evidence="9" type="ORF">G5V58_14045</name>
</gene>
<keyword evidence="5" id="KW-0560">Oxidoreductase</keyword>
<feature type="domain" description="Acyl-CoA dehydrogenase/oxidase C-terminal" evidence="7">
    <location>
        <begin position="227"/>
        <end position="349"/>
    </location>
</feature>
<dbReference type="RefSeq" id="WP_165233812.1">
    <property type="nucleotide sequence ID" value="NZ_CP049257.1"/>
</dbReference>
<accession>A0A6G6WEV4</accession>
<dbReference type="InterPro" id="IPR037069">
    <property type="entry name" value="AcylCoA_DH/ox_N_sf"/>
</dbReference>
<evidence type="ECO:0000256" key="5">
    <source>
        <dbReference type="ARBA" id="ARBA00023002"/>
    </source>
</evidence>
<evidence type="ECO:0000259" key="7">
    <source>
        <dbReference type="Pfam" id="PF00441"/>
    </source>
</evidence>
<dbReference type="SUPFAM" id="SSF56645">
    <property type="entry name" value="Acyl-CoA dehydrogenase NM domain-like"/>
    <property type="match status" value="1"/>
</dbReference>
<feature type="domain" description="Acyl-CoA dehydrogenase/oxidase N-terminal" evidence="8">
    <location>
        <begin position="14"/>
        <end position="97"/>
    </location>
</feature>
<dbReference type="InterPro" id="IPR009100">
    <property type="entry name" value="AcylCoA_DH/oxidase_NM_dom_sf"/>
</dbReference>
<evidence type="ECO:0000256" key="6">
    <source>
        <dbReference type="SAM" id="MobiDB-lite"/>
    </source>
</evidence>
<sequence length="372" mass="39112">MSSAPRSQDASSEEERRALREASRRLLVSHTPQSADEHGAATAAAPDRQAWTALAEQLGLLGVRVPEELGGVGLGLAEELLVHEEAGRALHGGPFLPVLAQTVPALVRHAPDRLEAVLAGVEVVVPACTAWYRPDAAPLVLDRSGRVSGTVPSVLEPVGADRLLVVAERDGAPVLGLVDAASTTMTRLTGVDLTRRFADVRLDDVPLDELARGDDAHEAVTALESDGALALCADAVGAASAAFAMSVDYLTVREQFGQVIGAFQGLKHQAADLLVLLESARSALAFAADARQGDDEGLARAALAVARRRCGSAAFRITNEAIHLHGGIGFTWEHRVHLHHRRAKTDEVLLDAQGAQARVLADAVFGLYAAQG</sequence>
<evidence type="ECO:0000259" key="8">
    <source>
        <dbReference type="Pfam" id="PF02771"/>
    </source>
</evidence>
<dbReference type="AlphaFoldDB" id="A0A6G6WEV4"/>
<evidence type="ECO:0000256" key="4">
    <source>
        <dbReference type="ARBA" id="ARBA00022827"/>
    </source>
</evidence>
<keyword evidence="10" id="KW-1185">Reference proteome</keyword>
<protein>
    <submittedName>
        <fullName evidence="9">Acyl-CoA dehydrogenase</fullName>
    </submittedName>
</protein>
<dbReference type="PANTHER" id="PTHR43884">
    <property type="entry name" value="ACYL-COA DEHYDROGENASE"/>
    <property type="match status" value="1"/>
</dbReference>
<organism evidence="9 10">
    <name type="scientific">Nocardioides anomalus</name>
    <dbReference type="NCBI Taxonomy" id="2712223"/>
    <lineage>
        <taxon>Bacteria</taxon>
        <taxon>Bacillati</taxon>
        <taxon>Actinomycetota</taxon>
        <taxon>Actinomycetes</taxon>
        <taxon>Propionibacteriales</taxon>
        <taxon>Nocardioidaceae</taxon>
        <taxon>Nocardioides</taxon>
    </lineage>
</organism>
<dbReference type="KEGG" id="nano:G5V58_14045"/>
<dbReference type="Gene3D" id="1.10.540.10">
    <property type="entry name" value="Acyl-CoA dehydrogenase/oxidase, N-terminal domain"/>
    <property type="match status" value="1"/>
</dbReference>
<dbReference type="Gene3D" id="1.20.140.10">
    <property type="entry name" value="Butyryl-CoA Dehydrogenase, subunit A, domain 3"/>
    <property type="match status" value="1"/>
</dbReference>
<keyword evidence="3" id="KW-0285">Flavoprotein</keyword>
<proteinExistence type="inferred from homology"/>
<dbReference type="Proteomes" id="UP000502996">
    <property type="component" value="Chromosome"/>
</dbReference>
<dbReference type="Pfam" id="PF00441">
    <property type="entry name" value="Acyl-CoA_dh_1"/>
    <property type="match status" value="1"/>
</dbReference>
<dbReference type="InterPro" id="IPR036250">
    <property type="entry name" value="AcylCo_DH-like_C"/>
</dbReference>
<dbReference type="Pfam" id="PF02771">
    <property type="entry name" value="Acyl-CoA_dh_N"/>
    <property type="match status" value="1"/>
</dbReference>
<dbReference type="EMBL" id="CP049257">
    <property type="protein sequence ID" value="QIG43736.1"/>
    <property type="molecule type" value="Genomic_DNA"/>
</dbReference>
<comment type="similarity">
    <text evidence="2">Belongs to the acyl-CoA dehydrogenase family.</text>
</comment>
<comment type="cofactor">
    <cofactor evidence="1">
        <name>FAD</name>
        <dbReference type="ChEBI" id="CHEBI:57692"/>
    </cofactor>
</comment>
<dbReference type="GO" id="GO:0003995">
    <property type="term" value="F:acyl-CoA dehydrogenase activity"/>
    <property type="evidence" value="ECO:0007669"/>
    <property type="project" value="TreeGrafter"/>
</dbReference>
<evidence type="ECO:0000313" key="9">
    <source>
        <dbReference type="EMBL" id="QIG43736.1"/>
    </source>
</evidence>
<dbReference type="GO" id="GO:0050660">
    <property type="term" value="F:flavin adenine dinucleotide binding"/>
    <property type="evidence" value="ECO:0007669"/>
    <property type="project" value="InterPro"/>
</dbReference>
<dbReference type="SUPFAM" id="SSF47203">
    <property type="entry name" value="Acyl-CoA dehydrogenase C-terminal domain-like"/>
    <property type="match status" value="1"/>
</dbReference>
<keyword evidence="4" id="KW-0274">FAD</keyword>
<feature type="compositionally biased region" description="Basic and acidic residues" evidence="6">
    <location>
        <begin position="13"/>
        <end position="24"/>
    </location>
</feature>
<reference evidence="9 10" key="1">
    <citation type="submission" date="2020-02" db="EMBL/GenBank/DDBJ databases">
        <title>Full genome sequence of Nocardioides sp. R-3366.</title>
        <authorList>
            <person name="Im W.-T."/>
        </authorList>
    </citation>
    <scope>NUCLEOTIDE SEQUENCE [LARGE SCALE GENOMIC DNA]</scope>
    <source>
        <strain evidence="9 10">R-3366</strain>
    </source>
</reference>
<name>A0A6G6WEV4_9ACTN</name>
<dbReference type="InterPro" id="IPR013786">
    <property type="entry name" value="AcylCoA_DH/ox_N"/>
</dbReference>